<comment type="cofactor">
    <cofactor evidence="1">
        <name>Cu(2+)</name>
        <dbReference type="ChEBI" id="CHEBI:29036"/>
    </cofactor>
</comment>
<evidence type="ECO:0000313" key="6">
    <source>
        <dbReference type="Proteomes" id="UP001391051"/>
    </source>
</evidence>
<keyword evidence="6" id="KW-1185">Reference proteome</keyword>
<evidence type="ECO:0000313" key="5">
    <source>
        <dbReference type="EMBL" id="KAK7943400.1"/>
    </source>
</evidence>
<protein>
    <recommendedName>
        <fullName evidence="4">Tyrosinase C-terminal domain-containing protein</fullName>
    </recommendedName>
</protein>
<dbReference type="Gene3D" id="2.60.310.20">
    <property type="match status" value="1"/>
</dbReference>
<gene>
    <name evidence="5" type="ORF">PG986_012513</name>
</gene>
<dbReference type="RefSeq" id="XP_066695431.1">
    <property type="nucleotide sequence ID" value="XM_066848735.1"/>
</dbReference>
<dbReference type="Proteomes" id="UP001391051">
    <property type="component" value="Unassembled WGS sequence"/>
</dbReference>
<comment type="caution">
    <text evidence="5">The sequence shown here is derived from an EMBL/GenBank/DDBJ whole genome shotgun (WGS) entry which is preliminary data.</text>
</comment>
<evidence type="ECO:0000259" key="4">
    <source>
        <dbReference type="Pfam" id="PF18132"/>
    </source>
</evidence>
<dbReference type="Pfam" id="PF18132">
    <property type="entry name" value="Tyrosinase_C"/>
    <property type="match status" value="1"/>
</dbReference>
<dbReference type="GeneID" id="92081797"/>
<keyword evidence="3" id="KW-0503">Monooxygenase</keyword>
<keyword evidence="2" id="KW-0560">Oxidoreductase</keyword>
<reference evidence="5 6" key="1">
    <citation type="submission" date="2023-01" db="EMBL/GenBank/DDBJ databases">
        <title>Analysis of 21 Apiospora genomes using comparative genomics revels a genus with tremendous synthesis potential of carbohydrate active enzymes and secondary metabolites.</title>
        <authorList>
            <person name="Sorensen T."/>
        </authorList>
    </citation>
    <scope>NUCLEOTIDE SEQUENCE [LARGE SCALE GENOMIC DNA]</scope>
    <source>
        <strain evidence="5 6">CBS 24483</strain>
    </source>
</reference>
<evidence type="ECO:0000256" key="2">
    <source>
        <dbReference type="ARBA" id="ARBA00023002"/>
    </source>
</evidence>
<sequence>MVTRQFLNDTFTVLFFISAEAHGAAPDTAHDAFQAPTLVGVHHIFTAPAQICGNCGGHAAAATVVETTIPITSMLIDFRAQRVLPSLEPEDVKPFLAKRLKWRICTADGRFFDPRVMAGTSTFKVGISTKFIKDGQVSYSQCGDVIDSIVGSASATCDAAAALGDGPGGAAGVFGPG</sequence>
<dbReference type="InterPro" id="IPR041640">
    <property type="entry name" value="Tyrosinase_C"/>
</dbReference>
<evidence type="ECO:0000256" key="3">
    <source>
        <dbReference type="ARBA" id="ARBA00023033"/>
    </source>
</evidence>
<proteinExistence type="predicted"/>
<dbReference type="EMBL" id="JAQQWE010000008">
    <property type="protein sequence ID" value="KAK7943400.1"/>
    <property type="molecule type" value="Genomic_DNA"/>
</dbReference>
<accession>A0ABR1Q0F7</accession>
<name>A0ABR1Q0F7_9PEZI</name>
<organism evidence="5 6">
    <name type="scientific">Apiospora aurea</name>
    <dbReference type="NCBI Taxonomy" id="335848"/>
    <lineage>
        <taxon>Eukaryota</taxon>
        <taxon>Fungi</taxon>
        <taxon>Dikarya</taxon>
        <taxon>Ascomycota</taxon>
        <taxon>Pezizomycotina</taxon>
        <taxon>Sordariomycetes</taxon>
        <taxon>Xylariomycetidae</taxon>
        <taxon>Amphisphaeriales</taxon>
        <taxon>Apiosporaceae</taxon>
        <taxon>Apiospora</taxon>
    </lineage>
</organism>
<evidence type="ECO:0000256" key="1">
    <source>
        <dbReference type="ARBA" id="ARBA00001973"/>
    </source>
</evidence>
<feature type="domain" description="Tyrosinase C-terminal" evidence="4">
    <location>
        <begin position="2"/>
        <end position="118"/>
    </location>
</feature>